<dbReference type="GO" id="GO:0046983">
    <property type="term" value="F:protein dimerization activity"/>
    <property type="evidence" value="ECO:0007669"/>
    <property type="project" value="InterPro"/>
</dbReference>
<dbReference type="InterPro" id="IPR006580">
    <property type="entry name" value="Znf_TTF"/>
</dbReference>
<dbReference type="PANTHER" id="PTHR45749:SF37">
    <property type="entry name" value="OS05G0311600 PROTEIN"/>
    <property type="match status" value="1"/>
</dbReference>
<dbReference type="PANTHER" id="PTHR45749">
    <property type="match status" value="1"/>
</dbReference>
<sequence>MSAKRIISDFFKPNVVNANSLGISERSELTETVNTLTKKCDNDNIEKASCSYSKKRKIEDDTVQDVSILVNDNENYDISELDTMHARNSDKSPTTDLAQSLDEFPRQPILLNFPKTRFGSDLPYFRSKFYKIYPWIEYSILKDAVFYYPCSFFSMQGTGSSKTFISEGYQNWKRASETKAGFKYHDNSFQHKSAMVAWQSFKCTKNNETVAAQISTGHTELILQNRKYIKSIIRRIIYLSTQGLALRGHDESNASQNRGNFLELLDLMSHDNTVIAKRLIEGPKNARYTHYSIQNELIHCLAEQSVKHISSEVKEAGYFALMVDETKDLSKTEQLSIIVRYYLNGMLYERFLGFEAADKLDASSLLQFFKKRLSECEIDISCCVAQTYDGASVMSGKIKGEQVIKNVSDYLQSKDCDILKSLTLVESLKQVFISYRQDSEFEKLWTAVLEDASANNINLNDVNIKRSTKLPSKFNKCIIIQKITSLEEDRCVITKSEFQSKLYYPIVDRITSEPCRRFDENATVLRGFSVLNPLSSIFLNLEQLTPLAIHYGCDIESVETELKLLPKTIERYEINHNIKIKTVSDIAVLLQEFNLNLVFHELNKLCNITITIPSSSASCERSFSGLIRIKNYLRTTTSQERLTDLGILYVEKNVVKTLDLDVIVDSFATKHNNRRIFFSNVKCVIAVFFCKINFKTMLSNLLRKLTKICTVGNNINFCCPPSKLLCRVSPSRKRKAGAATGSEFATA</sequence>
<dbReference type="EMBL" id="JASPKY010000436">
    <property type="protein sequence ID" value="KAK9700520.1"/>
    <property type="molecule type" value="Genomic_DNA"/>
</dbReference>
<feature type="domain" description="TTF-type" evidence="1">
    <location>
        <begin position="125"/>
        <end position="222"/>
    </location>
</feature>
<dbReference type="Pfam" id="PF05699">
    <property type="entry name" value="Dimer_Tnp_hAT"/>
    <property type="match status" value="1"/>
</dbReference>
<comment type="caution">
    <text evidence="2">The sequence shown here is derived from an EMBL/GenBank/DDBJ whole genome shotgun (WGS) entry which is preliminary data.</text>
</comment>
<accession>A0AAW1JAZ0</accession>
<dbReference type="Pfam" id="PF14291">
    <property type="entry name" value="DUF4371"/>
    <property type="match status" value="1"/>
</dbReference>
<reference evidence="2 3" key="1">
    <citation type="journal article" date="2024" name="BMC Genomics">
        <title>De novo assembly and annotation of Popillia japonica's genome with initial clues to its potential as an invasive pest.</title>
        <authorList>
            <person name="Cucini C."/>
            <person name="Boschi S."/>
            <person name="Funari R."/>
            <person name="Cardaioli E."/>
            <person name="Iannotti N."/>
            <person name="Marturano G."/>
            <person name="Paoli F."/>
            <person name="Bruttini M."/>
            <person name="Carapelli A."/>
            <person name="Frati F."/>
            <person name="Nardi F."/>
        </authorList>
    </citation>
    <scope>NUCLEOTIDE SEQUENCE [LARGE SCALE GENOMIC DNA]</scope>
    <source>
        <strain evidence="2">DMR45628</strain>
    </source>
</reference>
<evidence type="ECO:0000313" key="2">
    <source>
        <dbReference type="EMBL" id="KAK9700520.1"/>
    </source>
</evidence>
<organism evidence="2 3">
    <name type="scientific">Popillia japonica</name>
    <name type="common">Japanese beetle</name>
    <dbReference type="NCBI Taxonomy" id="7064"/>
    <lineage>
        <taxon>Eukaryota</taxon>
        <taxon>Metazoa</taxon>
        <taxon>Ecdysozoa</taxon>
        <taxon>Arthropoda</taxon>
        <taxon>Hexapoda</taxon>
        <taxon>Insecta</taxon>
        <taxon>Pterygota</taxon>
        <taxon>Neoptera</taxon>
        <taxon>Endopterygota</taxon>
        <taxon>Coleoptera</taxon>
        <taxon>Polyphaga</taxon>
        <taxon>Scarabaeiformia</taxon>
        <taxon>Scarabaeidae</taxon>
        <taxon>Rutelinae</taxon>
        <taxon>Popillia</taxon>
    </lineage>
</organism>
<protein>
    <recommendedName>
        <fullName evidence="1">TTF-type domain-containing protein</fullName>
    </recommendedName>
</protein>
<dbReference type="InterPro" id="IPR025398">
    <property type="entry name" value="DUF4371"/>
</dbReference>
<evidence type="ECO:0000313" key="3">
    <source>
        <dbReference type="Proteomes" id="UP001458880"/>
    </source>
</evidence>
<gene>
    <name evidence="2" type="ORF">QE152_g31219</name>
</gene>
<dbReference type="Proteomes" id="UP001458880">
    <property type="component" value="Unassembled WGS sequence"/>
</dbReference>
<name>A0AAW1JAZ0_POPJA</name>
<evidence type="ECO:0000259" key="1">
    <source>
        <dbReference type="SMART" id="SM00597"/>
    </source>
</evidence>
<dbReference type="SMART" id="SM00597">
    <property type="entry name" value="ZnF_TTF"/>
    <property type="match status" value="1"/>
</dbReference>
<proteinExistence type="predicted"/>
<dbReference type="InterPro" id="IPR008906">
    <property type="entry name" value="HATC_C_dom"/>
</dbReference>
<keyword evidence="3" id="KW-1185">Reference proteome</keyword>
<dbReference type="AlphaFoldDB" id="A0AAW1JAZ0"/>